<keyword evidence="3" id="KW-1185">Reference proteome</keyword>
<proteinExistence type="predicted"/>
<accession>A0A834XGB1</accession>
<evidence type="ECO:0000259" key="1">
    <source>
        <dbReference type="Pfam" id="PF14244"/>
    </source>
</evidence>
<sequence>MLNGRKYLSWSIAVRIALEAKKKVDFIYGSIKPPQDPEDYREWKSVDSMIKSWITNSIQDEIAETFAFALTSKALWDVLEEHFGVSRMMPMPACTCGKCTCELNKNIADVMFSFNLLQFLMGLNPMYDVVRTQILNLDPLPSMNKAFHIVVTDKAQRNINLTYSGSAEESSAMMAKGYQPKNESSGLKKKEMSKKDKYCVSIEKRVGKKIMAAAVKDSNTAYTPIHQECDLNSRGDLTSAVSYLLKEFQRLGKGKPSNSKDEQEQKSNHLLAKGVAVESLYYLNKESSPSCNNSFLLEMQ</sequence>
<dbReference type="OrthoDB" id="1750137at2759"/>
<dbReference type="EMBL" id="JAAIUW010000001">
    <property type="protein sequence ID" value="KAF7844542.1"/>
    <property type="molecule type" value="Genomic_DNA"/>
</dbReference>
<feature type="domain" description="Retrotransposon Copia-like N-terminal" evidence="1">
    <location>
        <begin position="2"/>
        <end position="34"/>
    </location>
</feature>
<dbReference type="PANTHER" id="PTHR37610">
    <property type="entry name" value="CCHC-TYPE DOMAIN-CONTAINING PROTEIN"/>
    <property type="match status" value="1"/>
</dbReference>
<reference evidence="2" key="1">
    <citation type="submission" date="2020-09" db="EMBL/GenBank/DDBJ databases">
        <title>Genome-Enabled Discovery of Anthraquinone Biosynthesis in Senna tora.</title>
        <authorList>
            <person name="Kang S.-H."/>
            <person name="Pandey R.P."/>
            <person name="Lee C.-M."/>
            <person name="Sim J.-S."/>
            <person name="Jeong J.-T."/>
            <person name="Choi B.-S."/>
            <person name="Jung M."/>
            <person name="Ginzburg D."/>
            <person name="Zhao K."/>
            <person name="Won S.Y."/>
            <person name="Oh T.-J."/>
            <person name="Yu Y."/>
            <person name="Kim N.-H."/>
            <person name="Lee O.R."/>
            <person name="Lee T.-H."/>
            <person name="Bashyal P."/>
            <person name="Kim T.-S."/>
            <person name="Lee W.-H."/>
            <person name="Kawkins C."/>
            <person name="Kim C.-K."/>
            <person name="Kim J.S."/>
            <person name="Ahn B.O."/>
            <person name="Rhee S.Y."/>
            <person name="Sohng J.K."/>
        </authorList>
    </citation>
    <scope>NUCLEOTIDE SEQUENCE</scope>
    <source>
        <tissue evidence="2">Leaf</tissue>
    </source>
</reference>
<organism evidence="2 3">
    <name type="scientific">Senna tora</name>
    <dbReference type="NCBI Taxonomy" id="362788"/>
    <lineage>
        <taxon>Eukaryota</taxon>
        <taxon>Viridiplantae</taxon>
        <taxon>Streptophyta</taxon>
        <taxon>Embryophyta</taxon>
        <taxon>Tracheophyta</taxon>
        <taxon>Spermatophyta</taxon>
        <taxon>Magnoliopsida</taxon>
        <taxon>eudicotyledons</taxon>
        <taxon>Gunneridae</taxon>
        <taxon>Pentapetalae</taxon>
        <taxon>rosids</taxon>
        <taxon>fabids</taxon>
        <taxon>Fabales</taxon>
        <taxon>Fabaceae</taxon>
        <taxon>Caesalpinioideae</taxon>
        <taxon>Cassia clade</taxon>
        <taxon>Senna</taxon>
    </lineage>
</organism>
<gene>
    <name evidence="2" type="ORF">G2W53_001447</name>
</gene>
<name>A0A834XGB1_9FABA</name>
<protein>
    <recommendedName>
        <fullName evidence="1">Retrotransposon Copia-like N-terminal domain-containing protein</fullName>
    </recommendedName>
</protein>
<dbReference type="AlphaFoldDB" id="A0A834XGB1"/>
<dbReference type="Pfam" id="PF14244">
    <property type="entry name" value="Retrotran_gag_3"/>
    <property type="match status" value="1"/>
</dbReference>
<dbReference type="PANTHER" id="PTHR37610:SF40">
    <property type="entry name" value="OS01G0909600 PROTEIN"/>
    <property type="match status" value="1"/>
</dbReference>
<dbReference type="InterPro" id="IPR029472">
    <property type="entry name" value="Copia-like_N"/>
</dbReference>
<evidence type="ECO:0000313" key="3">
    <source>
        <dbReference type="Proteomes" id="UP000634136"/>
    </source>
</evidence>
<comment type="caution">
    <text evidence="2">The sequence shown here is derived from an EMBL/GenBank/DDBJ whole genome shotgun (WGS) entry which is preliminary data.</text>
</comment>
<evidence type="ECO:0000313" key="2">
    <source>
        <dbReference type="EMBL" id="KAF7844542.1"/>
    </source>
</evidence>
<dbReference type="Proteomes" id="UP000634136">
    <property type="component" value="Unassembled WGS sequence"/>
</dbReference>